<evidence type="ECO:0000313" key="3">
    <source>
        <dbReference type="Proteomes" id="UP001596047"/>
    </source>
</evidence>
<reference evidence="3" key="1">
    <citation type="journal article" date="2019" name="Int. J. Syst. Evol. Microbiol.">
        <title>The Global Catalogue of Microorganisms (GCM) 10K type strain sequencing project: providing services to taxonomists for standard genome sequencing and annotation.</title>
        <authorList>
            <consortium name="The Broad Institute Genomics Platform"/>
            <consortium name="The Broad Institute Genome Sequencing Center for Infectious Disease"/>
            <person name="Wu L."/>
            <person name="Ma J."/>
        </authorList>
    </citation>
    <scope>NUCLEOTIDE SEQUENCE [LARGE SCALE GENOMIC DNA]</scope>
    <source>
        <strain evidence="3">CGMCC 1.3240</strain>
    </source>
</reference>
<name>A0ABW0VP52_9BACL</name>
<gene>
    <name evidence="2" type="ORF">ACFPYJ_00745</name>
</gene>
<protein>
    <submittedName>
        <fullName evidence="2">FixH family protein</fullName>
    </submittedName>
</protein>
<dbReference type="Pfam" id="PF13115">
    <property type="entry name" value="YtkA"/>
    <property type="match status" value="1"/>
</dbReference>
<dbReference type="Proteomes" id="UP001596047">
    <property type="component" value="Unassembled WGS sequence"/>
</dbReference>
<comment type="caution">
    <text evidence="2">The sequence shown here is derived from an EMBL/GenBank/DDBJ whole genome shotgun (WGS) entry which is preliminary data.</text>
</comment>
<dbReference type="PROSITE" id="PS51257">
    <property type="entry name" value="PROKAR_LIPOPROTEIN"/>
    <property type="match status" value="1"/>
</dbReference>
<sequence>MKKLGIIMVAVVFVLITACSGERSSQNEVAELVQVEIRILSDSIKAGMSTQIEAYVTQGKQAVNDAQKVEFEVWKKDRDKHEKIEATLQGNGIYTINKAFMGEGTYVVIAHVTARDMHVMPQREFVVSTGNGEVEAGER</sequence>
<keyword evidence="3" id="KW-1185">Reference proteome</keyword>
<dbReference type="EMBL" id="JBHSOW010000005">
    <property type="protein sequence ID" value="MFC5647670.1"/>
    <property type="molecule type" value="Genomic_DNA"/>
</dbReference>
<evidence type="ECO:0000313" key="2">
    <source>
        <dbReference type="EMBL" id="MFC5647670.1"/>
    </source>
</evidence>
<dbReference type="InterPro" id="IPR032693">
    <property type="entry name" value="YtkA-like_dom"/>
</dbReference>
<accession>A0ABW0VP52</accession>
<feature type="domain" description="YtkA-like" evidence="1">
    <location>
        <begin position="35"/>
        <end position="111"/>
    </location>
</feature>
<proteinExistence type="predicted"/>
<evidence type="ECO:0000259" key="1">
    <source>
        <dbReference type="Pfam" id="PF13115"/>
    </source>
</evidence>
<dbReference type="RefSeq" id="WP_379186118.1">
    <property type="nucleotide sequence ID" value="NZ_JBHSOW010000005.1"/>
</dbReference>
<organism evidence="2 3">
    <name type="scientific">Paenibacillus solisilvae</name>
    <dbReference type="NCBI Taxonomy" id="2486751"/>
    <lineage>
        <taxon>Bacteria</taxon>
        <taxon>Bacillati</taxon>
        <taxon>Bacillota</taxon>
        <taxon>Bacilli</taxon>
        <taxon>Bacillales</taxon>
        <taxon>Paenibacillaceae</taxon>
        <taxon>Paenibacillus</taxon>
    </lineage>
</organism>